<keyword evidence="2 5" id="KW-0645">Protease</keyword>
<dbReference type="InterPro" id="IPR054613">
    <property type="entry name" value="Peptidase_S78_dom"/>
</dbReference>
<dbReference type="RefSeq" id="WP_072817780.1">
    <property type="nucleotide sequence ID" value="NZ_LT670849.1"/>
</dbReference>
<feature type="domain" description="Prohead serine protease" evidence="4">
    <location>
        <begin position="7"/>
        <end position="144"/>
    </location>
</feature>
<evidence type="ECO:0000313" key="5">
    <source>
        <dbReference type="EMBL" id="SHN71578.1"/>
    </source>
</evidence>
<proteinExistence type="predicted"/>
<dbReference type="EMBL" id="LT670849">
    <property type="protein sequence ID" value="SHN71578.1"/>
    <property type="molecule type" value="Genomic_DNA"/>
</dbReference>
<dbReference type="Proteomes" id="UP000184096">
    <property type="component" value="Chromosome I"/>
</dbReference>
<dbReference type="AlphaFoldDB" id="A0A1M7TLQ6"/>
<accession>A0A1M7TLQ6</accession>
<reference evidence="6" key="1">
    <citation type="submission" date="2016-11" db="EMBL/GenBank/DDBJ databases">
        <authorList>
            <person name="Varghese N."/>
            <person name="Submissions S."/>
        </authorList>
    </citation>
    <scope>NUCLEOTIDE SEQUENCE [LARGE SCALE GENOMIC DNA]</scope>
    <source>
        <strain evidence="6">GAS401</strain>
    </source>
</reference>
<sequence length="180" mass="20288">MTYSGLVLHGYGFRFDTLYRHNDRWNYISPGAFDESLKSAHVVRMLLEHNDDLEFGNSQSNLILHADEYGVAFRCHLRKDKISEHVTALAQSKAFLDCSIGFTYAASNTTTHTVSQNPVHFISKGELQEISFLRAGACPETNATLEDADKCGPLFSDCKASRLVSDNKFNHLIRTLRDIE</sequence>
<evidence type="ECO:0000313" key="6">
    <source>
        <dbReference type="Proteomes" id="UP000184096"/>
    </source>
</evidence>
<protein>
    <submittedName>
        <fullName evidence="5">Phage prohead protease, HK97 family</fullName>
    </submittedName>
</protein>
<organism evidence="5 6">
    <name type="scientific">Bradyrhizobium erythrophlei</name>
    <dbReference type="NCBI Taxonomy" id="1437360"/>
    <lineage>
        <taxon>Bacteria</taxon>
        <taxon>Pseudomonadati</taxon>
        <taxon>Pseudomonadota</taxon>
        <taxon>Alphaproteobacteria</taxon>
        <taxon>Hyphomicrobiales</taxon>
        <taxon>Nitrobacteraceae</taxon>
        <taxon>Bradyrhizobium</taxon>
    </lineage>
</organism>
<evidence type="ECO:0000256" key="1">
    <source>
        <dbReference type="ARBA" id="ARBA00022612"/>
    </source>
</evidence>
<dbReference type="InterPro" id="IPR006433">
    <property type="entry name" value="Prohead_protease"/>
</dbReference>
<dbReference type="GO" id="GO:0008233">
    <property type="term" value="F:peptidase activity"/>
    <property type="evidence" value="ECO:0007669"/>
    <property type="project" value="UniProtKB-KW"/>
</dbReference>
<keyword evidence="3" id="KW-0378">Hydrolase</keyword>
<evidence type="ECO:0000256" key="2">
    <source>
        <dbReference type="ARBA" id="ARBA00022670"/>
    </source>
</evidence>
<dbReference type="GO" id="GO:0006508">
    <property type="term" value="P:proteolysis"/>
    <property type="evidence" value="ECO:0007669"/>
    <property type="project" value="UniProtKB-KW"/>
</dbReference>
<keyword evidence="6" id="KW-1185">Reference proteome</keyword>
<name>A0A1M7TLQ6_9BRAD</name>
<keyword evidence="1" id="KW-1188">Viral release from host cell</keyword>
<dbReference type="Pfam" id="PF04586">
    <property type="entry name" value="Peptidase_S78"/>
    <property type="match status" value="1"/>
</dbReference>
<gene>
    <name evidence="5" type="ORF">SAMN05444170_2062</name>
</gene>
<dbReference type="NCBIfam" id="TIGR01543">
    <property type="entry name" value="proheadase_HK97"/>
    <property type="match status" value="1"/>
</dbReference>
<evidence type="ECO:0000259" key="4">
    <source>
        <dbReference type="Pfam" id="PF04586"/>
    </source>
</evidence>
<evidence type="ECO:0000256" key="3">
    <source>
        <dbReference type="ARBA" id="ARBA00022801"/>
    </source>
</evidence>